<dbReference type="Proteomes" id="UP001152888">
    <property type="component" value="Unassembled WGS sequence"/>
</dbReference>
<organism evidence="1 2">
    <name type="scientific">Acanthoscelides obtectus</name>
    <name type="common">Bean weevil</name>
    <name type="synonym">Bruchus obtectus</name>
    <dbReference type="NCBI Taxonomy" id="200917"/>
    <lineage>
        <taxon>Eukaryota</taxon>
        <taxon>Metazoa</taxon>
        <taxon>Ecdysozoa</taxon>
        <taxon>Arthropoda</taxon>
        <taxon>Hexapoda</taxon>
        <taxon>Insecta</taxon>
        <taxon>Pterygota</taxon>
        <taxon>Neoptera</taxon>
        <taxon>Endopterygota</taxon>
        <taxon>Coleoptera</taxon>
        <taxon>Polyphaga</taxon>
        <taxon>Cucujiformia</taxon>
        <taxon>Chrysomeloidea</taxon>
        <taxon>Chrysomelidae</taxon>
        <taxon>Bruchinae</taxon>
        <taxon>Bruchini</taxon>
        <taxon>Acanthoscelides</taxon>
    </lineage>
</organism>
<sequence length="66" mass="7524">MRPYGGKTLSHGKKYSTIDTLNAAPLATLNRSHTGRNLQDADGVREKLTNYFLNQGKLMEWQDRMI</sequence>
<dbReference type="EMBL" id="CAKOFQ010006729">
    <property type="protein sequence ID" value="CAH1965830.1"/>
    <property type="molecule type" value="Genomic_DNA"/>
</dbReference>
<name>A0A9P0K4A6_ACAOB</name>
<reference evidence="1" key="1">
    <citation type="submission" date="2022-03" db="EMBL/GenBank/DDBJ databases">
        <authorList>
            <person name="Sayadi A."/>
        </authorList>
    </citation>
    <scope>NUCLEOTIDE SEQUENCE</scope>
</reference>
<dbReference type="AlphaFoldDB" id="A0A9P0K4A6"/>
<gene>
    <name evidence="1" type="ORF">ACAOBT_LOCUS6530</name>
</gene>
<keyword evidence="2" id="KW-1185">Reference proteome</keyword>
<comment type="caution">
    <text evidence="1">The sequence shown here is derived from an EMBL/GenBank/DDBJ whole genome shotgun (WGS) entry which is preliminary data.</text>
</comment>
<evidence type="ECO:0000313" key="2">
    <source>
        <dbReference type="Proteomes" id="UP001152888"/>
    </source>
</evidence>
<protein>
    <submittedName>
        <fullName evidence="1">Uncharacterized protein</fullName>
    </submittedName>
</protein>
<evidence type="ECO:0000313" key="1">
    <source>
        <dbReference type="EMBL" id="CAH1965830.1"/>
    </source>
</evidence>
<accession>A0A9P0K4A6</accession>
<proteinExistence type="predicted"/>